<name>A0A0L0HQG1_SPIPD</name>
<dbReference type="FunCoup" id="A0A0L0HQG1">
    <property type="interactions" value="468"/>
</dbReference>
<dbReference type="GO" id="GO:0006896">
    <property type="term" value="P:Golgi to vacuole transport"/>
    <property type="evidence" value="ECO:0007669"/>
    <property type="project" value="EnsemblFungi"/>
</dbReference>
<keyword evidence="5" id="KW-0653">Protein transport</keyword>
<dbReference type="GO" id="GO:0042147">
    <property type="term" value="P:retrograde transport, endosome to Golgi"/>
    <property type="evidence" value="ECO:0007669"/>
    <property type="project" value="TreeGrafter"/>
</dbReference>
<keyword evidence="4 10" id="KW-0812">Transmembrane</keyword>
<feature type="domain" description="T-SNARE coiled-coil homology" evidence="11">
    <location>
        <begin position="124"/>
        <end position="191"/>
    </location>
</feature>
<dbReference type="RefSeq" id="XP_016611083.1">
    <property type="nucleotide sequence ID" value="XM_016750415.1"/>
</dbReference>
<keyword evidence="13" id="KW-1185">Reference proteome</keyword>
<dbReference type="Gene3D" id="1.20.5.110">
    <property type="match status" value="1"/>
</dbReference>
<evidence type="ECO:0000256" key="3">
    <source>
        <dbReference type="ARBA" id="ARBA00022448"/>
    </source>
</evidence>
<feature type="transmembrane region" description="Helical" evidence="10">
    <location>
        <begin position="200"/>
        <end position="219"/>
    </location>
</feature>
<feature type="coiled-coil region" evidence="9">
    <location>
        <begin position="34"/>
        <end position="68"/>
    </location>
</feature>
<dbReference type="Gene3D" id="1.20.58.400">
    <property type="entry name" value="t-snare proteins"/>
    <property type="match status" value="1"/>
</dbReference>
<dbReference type="GO" id="GO:0012507">
    <property type="term" value="C:ER to Golgi transport vesicle membrane"/>
    <property type="evidence" value="ECO:0007669"/>
    <property type="project" value="TreeGrafter"/>
</dbReference>
<keyword evidence="8 10" id="KW-0472">Membrane</keyword>
<dbReference type="SUPFAM" id="SSF58038">
    <property type="entry name" value="SNARE fusion complex"/>
    <property type="match status" value="1"/>
</dbReference>
<sequence>MSEGSEILDTYQKEYDTLHESLLSKVETIGAATGEQKKLLYNQAERELEEADEIISQMEVELASLAAATRMRLAPRVRSFKEDVKKIRRDLQKATGGSDRDQLLGRGGQHVVDFEVSSMDQRSRLLQGTERLQEGSRRLEDARRLALETESIGISTLEDLNRQREQILNTRDRLSTADTWIAKSQGVLRGMQRRLMTNKLLSFGIIIMLIIVICAIIYLKWF</sequence>
<dbReference type="VEuPathDB" id="FungiDB:SPPG_02112"/>
<dbReference type="GO" id="GO:0000139">
    <property type="term" value="C:Golgi membrane"/>
    <property type="evidence" value="ECO:0007669"/>
    <property type="project" value="EnsemblFungi"/>
</dbReference>
<evidence type="ECO:0000256" key="10">
    <source>
        <dbReference type="SAM" id="Phobius"/>
    </source>
</evidence>
<comment type="similarity">
    <text evidence="2">Belongs to the VTI1 family.</text>
</comment>
<dbReference type="Proteomes" id="UP000053201">
    <property type="component" value="Unassembled WGS sequence"/>
</dbReference>
<dbReference type="Pfam" id="PF12352">
    <property type="entry name" value="V-SNARE_C"/>
    <property type="match status" value="1"/>
</dbReference>
<dbReference type="InterPro" id="IPR010989">
    <property type="entry name" value="SNARE"/>
</dbReference>
<dbReference type="GO" id="GO:0005789">
    <property type="term" value="C:endoplasmic reticulum membrane"/>
    <property type="evidence" value="ECO:0007669"/>
    <property type="project" value="TreeGrafter"/>
</dbReference>
<evidence type="ECO:0000256" key="1">
    <source>
        <dbReference type="ARBA" id="ARBA00004211"/>
    </source>
</evidence>
<dbReference type="InParanoid" id="A0A0L0HQG1"/>
<dbReference type="InterPro" id="IPR007705">
    <property type="entry name" value="Vesicle_trsprt_v-SNARE_N"/>
</dbReference>
<dbReference type="GO" id="GO:0005484">
    <property type="term" value="F:SNAP receptor activity"/>
    <property type="evidence" value="ECO:0007669"/>
    <property type="project" value="EnsemblFungi"/>
</dbReference>
<dbReference type="CDD" id="cd15862">
    <property type="entry name" value="SNARE_Vti1"/>
    <property type="match status" value="1"/>
</dbReference>
<dbReference type="InterPro" id="IPR000727">
    <property type="entry name" value="T_SNARE_dom"/>
</dbReference>
<dbReference type="InterPro" id="IPR038407">
    <property type="entry name" value="v-SNARE_N_sf"/>
</dbReference>
<evidence type="ECO:0000256" key="9">
    <source>
        <dbReference type="SAM" id="Coils"/>
    </source>
</evidence>
<dbReference type="GO" id="GO:0031902">
    <property type="term" value="C:late endosome membrane"/>
    <property type="evidence" value="ECO:0007669"/>
    <property type="project" value="TreeGrafter"/>
</dbReference>
<dbReference type="AlphaFoldDB" id="A0A0L0HQG1"/>
<dbReference type="FunFam" id="1.20.5.110:FF:000002">
    <property type="entry name" value="Vesicle transport through interaction with t-SNAREsB"/>
    <property type="match status" value="1"/>
</dbReference>
<dbReference type="Pfam" id="PF05008">
    <property type="entry name" value="V-SNARE"/>
    <property type="match status" value="1"/>
</dbReference>
<evidence type="ECO:0000256" key="8">
    <source>
        <dbReference type="ARBA" id="ARBA00023136"/>
    </source>
</evidence>
<dbReference type="GO" id="GO:0005829">
    <property type="term" value="C:cytosol"/>
    <property type="evidence" value="ECO:0007669"/>
    <property type="project" value="GOC"/>
</dbReference>
<dbReference type="eggNOG" id="KOG1666">
    <property type="taxonomic scope" value="Eukaryota"/>
</dbReference>
<comment type="subcellular location">
    <subcellularLocation>
        <location evidence="1">Membrane</location>
        <topology evidence="1">Single-pass type IV membrane protein</topology>
    </subcellularLocation>
</comment>
<dbReference type="GO" id="GO:0048280">
    <property type="term" value="P:vesicle fusion with Golgi apparatus"/>
    <property type="evidence" value="ECO:0007669"/>
    <property type="project" value="TreeGrafter"/>
</dbReference>
<protein>
    <recommendedName>
        <fullName evidence="11">t-SNARE coiled-coil homology domain-containing protein</fullName>
    </recommendedName>
</protein>
<evidence type="ECO:0000256" key="2">
    <source>
        <dbReference type="ARBA" id="ARBA00006108"/>
    </source>
</evidence>
<dbReference type="GO" id="GO:0006891">
    <property type="term" value="P:intra-Golgi vesicle-mediated transport"/>
    <property type="evidence" value="ECO:0007669"/>
    <property type="project" value="EnsemblFungi"/>
</dbReference>
<dbReference type="OrthoDB" id="430637at2759"/>
<dbReference type="STRING" id="645134.A0A0L0HQG1"/>
<dbReference type="GeneID" id="27685729"/>
<dbReference type="GO" id="GO:0000149">
    <property type="term" value="F:SNARE binding"/>
    <property type="evidence" value="ECO:0007669"/>
    <property type="project" value="TreeGrafter"/>
</dbReference>
<dbReference type="GO" id="GO:0031201">
    <property type="term" value="C:SNARE complex"/>
    <property type="evidence" value="ECO:0007669"/>
    <property type="project" value="EnsemblFungi"/>
</dbReference>
<dbReference type="GO" id="GO:0042144">
    <property type="term" value="P:vacuole fusion, non-autophagic"/>
    <property type="evidence" value="ECO:0007669"/>
    <property type="project" value="EnsemblFungi"/>
</dbReference>
<dbReference type="GO" id="GO:0005774">
    <property type="term" value="C:vacuolar membrane"/>
    <property type="evidence" value="ECO:0007669"/>
    <property type="project" value="EnsemblFungi"/>
</dbReference>
<evidence type="ECO:0000256" key="7">
    <source>
        <dbReference type="ARBA" id="ARBA00023054"/>
    </source>
</evidence>
<evidence type="ECO:0000259" key="11">
    <source>
        <dbReference type="SMART" id="SM00397"/>
    </source>
</evidence>
<dbReference type="GO" id="GO:0007036">
    <property type="term" value="P:vacuolar calcium ion homeostasis"/>
    <property type="evidence" value="ECO:0007669"/>
    <property type="project" value="EnsemblFungi"/>
</dbReference>
<dbReference type="GO" id="GO:0006886">
    <property type="term" value="P:intracellular protein transport"/>
    <property type="evidence" value="ECO:0007669"/>
    <property type="project" value="InterPro"/>
</dbReference>
<dbReference type="SMART" id="SM00397">
    <property type="entry name" value="t_SNARE"/>
    <property type="match status" value="1"/>
</dbReference>
<keyword evidence="3" id="KW-0813">Transport</keyword>
<evidence type="ECO:0000256" key="4">
    <source>
        <dbReference type="ARBA" id="ARBA00022692"/>
    </source>
</evidence>
<keyword evidence="6 10" id="KW-1133">Transmembrane helix</keyword>
<dbReference type="OMA" id="MEYEAND"/>
<dbReference type="SUPFAM" id="SSF47661">
    <property type="entry name" value="t-snare proteins"/>
    <property type="match status" value="1"/>
</dbReference>
<evidence type="ECO:0000313" key="13">
    <source>
        <dbReference type="Proteomes" id="UP000053201"/>
    </source>
</evidence>
<reference evidence="12 13" key="1">
    <citation type="submission" date="2009-08" db="EMBL/GenBank/DDBJ databases">
        <title>The Genome Sequence of Spizellomyces punctatus strain DAOM BR117.</title>
        <authorList>
            <consortium name="The Broad Institute Genome Sequencing Platform"/>
            <person name="Russ C."/>
            <person name="Cuomo C."/>
            <person name="Shea T."/>
            <person name="Young S.K."/>
            <person name="Zeng Q."/>
            <person name="Koehrsen M."/>
            <person name="Haas B."/>
            <person name="Borodovsky M."/>
            <person name="Guigo R."/>
            <person name="Alvarado L."/>
            <person name="Berlin A."/>
            <person name="Bochicchio J."/>
            <person name="Borenstein D."/>
            <person name="Chapman S."/>
            <person name="Chen Z."/>
            <person name="Engels R."/>
            <person name="Freedman E."/>
            <person name="Gellesch M."/>
            <person name="Goldberg J."/>
            <person name="Griggs A."/>
            <person name="Gujja S."/>
            <person name="Heiman D."/>
            <person name="Hepburn T."/>
            <person name="Howarth C."/>
            <person name="Jen D."/>
            <person name="Larson L."/>
            <person name="Lewis B."/>
            <person name="Mehta T."/>
            <person name="Park D."/>
            <person name="Pearson M."/>
            <person name="Roberts A."/>
            <person name="Saif S."/>
            <person name="Shenoy N."/>
            <person name="Sisk P."/>
            <person name="Stolte C."/>
            <person name="Sykes S."/>
            <person name="Thomson T."/>
            <person name="Walk T."/>
            <person name="White J."/>
            <person name="Yandava C."/>
            <person name="Burger G."/>
            <person name="Gray M.W."/>
            <person name="Holland P.W.H."/>
            <person name="King N."/>
            <person name="Lang F.B.F."/>
            <person name="Roger A.J."/>
            <person name="Ruiz-Trillo I."/>
            <person name="Lander E."/>
            <person name="Nusbaum C."/>
        </authorList>
    </citation>
    <scope>NUCLEOTIDE SEQUENCE [LARGE SCALE GENOMIC DNA]</scope>
    <source>
        <strain evidence="12 13">DAOM BR117</strain>
    </source>
</reference>
<evidence type="ECO:0000256" key="6">
    <source>
        <dbReference type="ARBA" id="ARBA00022989"/>
    </source>
</evidence>
<evidence type="ECO:0000256" key="5">
    <source>
        <dbReference type="ARBA" id="ARBA00022927"/>
    </source>
</evidence>
<proteinExistence type="inferred from homology"/>
<dbReference type="PANTHER" id="PTHR21230:SF26">
    <property type="entry name" value="VESICLE TRANSPORT THROUGH INTERACTION WITH T-SNARES HOMOLOG 1A"/>
    <property type="match status" value="1"/>
</dbReference>
<evidence type="ECO:0000313" key="12">
    <source>
        <dbReference type="EMBL" id="KND03044.1"/>
    </source>
</evidence>
<keyword evidence="7 9" id="KW-0175">Coiled coil</keyword>
<accession>A0A0L0HQG1</accession>
<gene>
    <name evidence="12" type="ORF">SPPG_02112</name>
</gene>
<organism evidence="12 13">
    <name type="scientific">Spizellomyces punctatus (strain DAOM BR117)</name>
    <dbReference type="NCBI Taxonomy" id="645134"/>
    <lineage>
        <taxon>Eukaryota</taxon>
        <taxon>Fungi</taxon>
        <taxon>Fungi incertae sedis</taxon>
        <taxon>Chytridiomycota</taxon>
        <taxon>Chytridiomycota incertae sedis</taxon>
        <taxon>Chytridiomycetes</taxon>
        <taxon>Spizellomycetales</taxon>
        <taxon>Spizellomycetaceae</taxon>
        <taxon>Spizellomyces</taxon>
    </lineage>
</organism>
<dbReference type="GO" id="GO:0016236">
    <property type="term" value="P:macroautophagy"/>
    <property type="evidence" value="ECO:0007669"/>
    <property type="project" value="EnsemblFungi"/>
</dbReference>
<dbReference type="PANTHER" id="PTHR21230">
    <property type="entry name" value="VESICLE TRANSPORT V-SNARE PROTEIN VTI1-RELATED"/>
    <property type="match status" value="1"/>
</dbReference>
<dbReference type="EMBL" id="KQ257452">
    <property type="protein sequence ID" value="KND03044.1"/>
    <property type="molecule type" value="Genomic_DNA"/>
</dbReference>